<name>A0A4R5KB10_9MICC</name>
<proteinExistence type="predicted"/>
<accession>A0A4R5KB10</accession>
<dbReference type="RefSeq" id="WP_133206061.1">
    <property type="nucleotide sequence ID" value="NZ_SMRU01000028.1"/>
</dbReference>
<sequence length="151" mass="17111">MAVIEPCAYSADGKLMKPSPLATLRAKSRMVTPGTKYMPSLDIGYTHFFRITAFGRTAGEARLNSKARIGTLYGRLRQVEGFREIEALKYTDFIHTNRNYAVVFEITYAVERTGTRGQRYDEELGTPYPEYRQDLGKLGFGPETADVLKQR</sequence>
<organism evidence="1 2">
    <name type="scientific">Arthrobacter terricola</name>
    <dbReference type="NCBI Taxonomy" id="2547396"/>
    <lineage>
        <taxon>Bacteria</taxon>
        <taxon>Bacillati</taxon>
        <taxon>Actinomycetota</taxon>
        <taxon>Actinomycetes</taxon>
        <taxon>Micrococcales</taxon>
        <taxon>Micrococcaceae</taxon>
        <taxon>Arthrobacter</taxon>
    </lineage>
</organism>
<reference evidence="1 2" key="1">
    <citation type="submission" date="2019-03" db="EMBL/GenBank/DDBJ databases">
        <title>Whole genome sequence of Arthrobacter sp JH1-1.</title>
        <authorList>
            <person name="Trinh H.N."/>
        </authorList>
    </citation>
    <scope>NUCLEOTIDE SEQUENCE [LARGE SCALE GENOMIC DNA]</scope>
    <source>
        <strain evidence="1 2">JH1-1</strain>
    </source>
</reference>
<evidence type="ECO:0000313" key="1">
    <source>
        <dbReference type="EMBL" id="TDF91668.1"/>
    </source>
</evidence>
<comment type="caution">
    <text evidence="1">The sequence shown here is derived from an EMBL/GenBank/DDBJ whole genome shotgun (WGS) entry which is preliminary data.</text>
</comment>
<dbReference type="AlphaFoldDB" id="A0A4R5KB10"/>
<dbReference type="Proteomes" id="UP000295511">
    <property type="component" value="Unassembled WGS sequence"/>
</dbReference>
<keyword evidence="2" id="KW-1185">Reference proteome</keyword>
<dbReference type="EMBL" id="SMRU01000028">
    <property type="protein sequence ID" value="TDF91668.1"/>
    <property type="molecule type" value="Genomic_DNA"/>
</dbReference>
<evidence type="ECO:0000313" key="2">
    <source>
        <dbReference type="Proteomes" id="UP000295511"/>
    </source>
</evidence>
<dbReference type="OrthoDB" id="4196137at2"/>
<gene>
    <name evidence="1" type="ORF">E1809_20335</name>
</gene>
<protein>
    <submittedName>
        <fullName evidence="1">Uncharacterized protein</fullName>
    </submittedName>
</protein>